<feature type="domain" description="Siphovirus-type tail component C-terminal" evidence="1">
    <location>
        <begin position="194"/>
        <end position="281"/>
    </location>
</feature>
<proteinExistence type="predicted"/>
<evidence type="ECO:0000313" key="3">
    <source>
        <dbReference type="Proteomes" id="UP001501637"/>
    </source>
</evidence>
<evidence type="ECO:0000259" key="1">
    <source>
        <dbReference type="Pfam" id="PF22768"/>
    </source>
</evidence>
<gene>
    <name evidence="2" type="ORF">GCM10010449_84830</name>
</gene>
<reference evidence="3" key="1">
    <citation type="journal article" date="2019" name="Int. J. Syst. Evol. Microbiol.">
        <title>The Global Catalogue of Microorganisms (GCM) 10K type strain sequencing project: providing services to taxonomists for standard genome sequencing and annotation.</title>
        <authorList>
            <consortium name="The Broad Institute Genomics Platform"/>
            <consortium name="The Broad Institute Genome Sequencing Center for Infectious Disease"/>
            <person name="Wu L."/>
            <person name="Ma J."/>
        </authorList>
    </citation>
    <scope>NUCLEOTIDE SEQUENCE [LARGE SCALE GENOMIC DNA]</scope>
    <source>
        <strain evidence="3">JCM 9092</strain>
    </source>
</reference>
<keyword evidence="3" id="KW-1185">Reference proteome</keyword>
<dbReference type="Pfam" id="PF22768">
    <property type="entry name" value="SPP1_Dit"/>
    <property type="match status" value="1"/>
</dbReference>
<protein>
    <recommendedName>
        <fullName evidence="1">Siphovirus-type tail component C-terminal domain-containing protein</fullName>
    </recommendedName>
</protein>
<dbReference type="RefSeq" id="WP_344531050.1">
    <property type="nucleotide sequence ID" value="NZ_BAAAUG010000268.1"/>
</dbReference>
<dbReference type="Gene3D" id="2.60.120.860">
    <property type="match status" value="1"/>
</dbReference>
<dbReference type="EMBL" id="BAAAUG010000268">
    <property type="protein sequence ID" value="GAA3154991.1"/>
    <property type="molecule type" value="Genomic_DNA"/>
</dbReference>
<accession>A0ABP6NRB1</accession>
<comment type="caution">
    <text evidence="2">The sequence shown here is derived from an EMBL/GenBank/DDBJ whole genome shotgun (WGS) entry which is preliminary data.</text>
</comment>
<evidence type="ECO:0000313" key="2">
    <source>
        <dbReference type="EMBL" id="GAA3154991.1"/>
    </source>
</evidence>
<sequence>MSTPVDLADYQHQLGPVLIGRGTTVDIRAIEGLGQVALRSSDVEPPGEDGLWLGPDYYGGRTVRIDAAVKNSGNSAAVLDTVALLQDASDTAAVRGQAGTTLDLRVKFPGRPARVLRGRLRKFEPDLTTLKHGYVPLDLEFQTADHRYYADTSDSTSMPLGGLTEGGVTFPLQMPFTIEGDPSAVGRPGYIQVDGSAPTWPVIRVNGPCANPIITHVTSGRTLTVQTTMTAGEWVEIDTRPGWRTVLRENGGSVPLAPTSRIDQFVLTPGLNEIRWSATDNTLTSTLAVTWWPAYKAL</sequence>
<name>A0ABP6NRB1_9ACTN</name>
<dbReference type="Proteomes" id="UP001501637">
    <property type="component" value="Unassembled WGS sequence"/>
</dbReference>
<organism evidence="2 3">
    <name type="scientific">Streptomyces rectiviolaceus</name>
    <dbReference type="NCBI Taxonomy" id="332591"/>
    <lineage>
        <taxon>Bacteria</taxon>
        <taxon>Bacillati</taxon>
        <taxon>Actinomycetota</taxon>
        <taxon>Actinomycetes</taxon>
        <taxon>Kitasatosporales</taxon>
        <taxon>Streptomycetaceae</taxon>
        <taxon>Streptomyces</taxon>
    </lineage>
</organism>
<dbReference type="InterPro" id="IPR054738">
    <property type="entry name" value="Siphovirus-type_tail_C"/>
</dbReference>